<evidence type="ECO:0000256" key="1">
    <source>
        <dbReference type="ARBA" id="ARBA00004651"/>
    </source>
</evidence>
<dbReference type="InterPro" id="IPR048634">
    <property type="entry name" value="SecD_SecF_C"/>
</dbReference>
<dbReference type="GO" id="GO:0015450">
    <property type="term" value="F:protein-transporting ATPase activity"/>
    <property type="evidence" value="ECO:0007669"/>
    <property type="project" value="InterPro"/>
</dbReference>
<feature type="transmembrane region" description="Helical" evidence="9">
    <location>
        <begin position="198"/>
        <end position="215"/>
    </location>
</feature>
<dbReference type="PRINTS" id="PR01755">
    <property type="entry name" value="SECFTRNLCASE"/>
</dbReference>
<keyword evidence="6 9" id="KW-1133">Transmembrane helix</keyword>
<evidence type="ECO:0000256" key="9">
    <source>
        <dbReference type="HAMAP-Rule" id="MF_01464"/>
    </source>
</evidence>
<proteinExistence type="inferred from homology"/>
<dbReference type="AlphaFoldDB" id="A0A0K1JJK0"/>
<feature type="transmembrane region" description="Helical" evidence="9">
    <location>
        <begin position="284"/>
        <end position="308"/>
    </location>
</feature>
<feature type="transmembrane region" description="Helical" evidence="9">
    <location>
        <begin position="259"/>
        <end position="278"/>
    </location>
</feature>
<evidence type="ECO:0000313" key="13">
    <source>
        <dbReference type="Proteomes" id="UP000066480"/>
    </source>
</evidence>
<dbReference type="KEGG" id="lmoi:VV02_15180"/>
<dbReference type="Proteomes" id="UP000066480">
    <property type="component" value="Chromosome"/>
</dbReference>
<dbReference type="NCBIfam" id="TIGR00916">
    <property type="entry name" value="2A0604s01"/>
    <property type="match status" value="1"/>
</dbReference>
<feature type="region of interest" description="Disordered" evidence="10">
    <location>
        <begin position="328"/>
        <end position="387"/>
    </location>
</feature>
<dbReference type="InterPro" id="IPR022813">
    <property type="entry name" value="SecD/SecF_arch_bac"/>
</dbReference>
<dbReference type="EMBL" id="CP011112">
    <property type="protein sequence ID" value="AKU16897.1"/>
    <property type="molecule type" value="Genomic_DNA"/>
</dbReference>
<keyword evidence="5 9" id="KW-0653">Protein transport</keyword>
<organism evidence="12 13">
    <name type="scientific">Luteipulveratus mongoliensis</name>
    <dbReference type="NCBI Taxonomy" id="571913"/>
    <lineage>
        <taxon>Bacteria</taxon>
        <taxon>Bacillati</taxon>
        <taxon>Actinomycetota</taxon>
        <taxon>Actinomycetes</taxon>
        <taxon>Micrococcales</taxon>
        <taxon>Dermacoccaceae</taxon>
        <taxon>Luteipulveratus</taxon>
    </lineage>
</organism>
<protein>
    <recommendedName>
        <fullName evidence="9">Protein-export membrane protein SecF</fullName>
    </recommendedName>
</protein>
<dbReference type="PANTHER" id="PTHR30081">
    <property type="entry name" value="PROTEIN-EXPORT MEMBRANE PROTEIN SEC"/>
    <property type="match status" value="1"/>
</dbReference>
<feature type="transmembrane region" description="Helical" evidence="9">
    <location>
        <begin position="174"/>
        <end position="192"/>
    </location>
</feature>
<feature type="compositionally biased region" description="Basic and acidic residues" evidence="10">
    <location>
        <begin position="374"/>
        <end position="387"/>
    </location>
</feature>
<dbReference type="PANTHER" id="PTHR30081:SF8">
    <property type="entry name" value="PROTEIN TRANSLOCASE SUBUNIT SECF"/>
    <property type="match status" value="1"/>
</dbReference>
<dbReference type="NCBIfam" id="TIGR00966">
    <property type="entry name" value="transloc_SecF"/>
    <property type="match status" value="1"/>
</dbReference>
<evidence type="ECO:0000256" key="3">
    <source>
        <dbReference type="ARBA" id="ARBA00022475"/>
    </source>
</evidence>
<dbReference type="GO" id="GO:0006605">
    <property type="term" value="P:protein targeting"/>
    <property type="evidence" value="ECO:0007669"/>
    <property type="project" value="UniProtKB-UniRule"/>
</dbReference>
<dbReference type="SUPFAM" id="SSF82866">
    <property type="entry name" value="Multidrug efflux transporter AcrB transmembrane domain"/>
    <property type="match status" value="1"/>
</dbReference>
<keyword evidence="2 9" id="KW-0813">Transport</keyword>
<dbReference type="GO" id="GO:0043952">
    <property type="term" value="P:protein transport by the Sec complex"/>
    <property type="evidence" value="ECO:0007669"/>
    <property type="project" value="UniProtKB-UniRule"/>
</dbReference>
<sequence length="387" mass="41775">MASFAQFGNDLYTGRRQINFIGRRRLWYSITAVLLIIAALGVFGRGLNRSLEFTGGAELRVPSVTNLDNYDSRAKDVVQKATGSDDNLIVTKVGAKDIRIQTEDLGGGGAATTEKVKDALAKEFKVAPESINSSFIGPSWGKQVTNKAIVSLLWFIGLLSIVLAIYFRTWKMALAAIVAVLHDLFFTVGIYALTGFEISPATMIGFLTILGYSIYDTVVVFDKVRENTHEALSTGHRNYDQAANYAVNQTLVRSINTTIVALLPIAAILVVGFTLLGPGTLLDLSLALFIGIAVGAYSSIFIATPLLADLRRGEPMMKELARRARAYQTSQRSALTEANTPKASPGESASGVVEPERAAAAAAARATRTKKRDTHPLARLDSDSKSR</sequence>
<dbReference type="InterPro" id="IPR022645">
    <property type="entry name" value="SecD/SecF_bac"/>
</dbReference>
<evidence type="ECO:0000256" key="4">
    <source>
        <dbReference type="ARBA" id="ARBA00022692"/>
    </source>
</evidence>
<dbReference type="RefSeq" id="WP_052592742.1">
    <property type="nucleotide sequence ID" value="NZ_CP011112.1"/>
</dbReference>
<evidence type="ECO:0000256" key="6">
    <source>
        <dbReference type="ARBA" id="ARBA00022989"/>
    </source>
</evidence>
<dbReference type="Pfam" id="PF02355">
    <property type="entry name" value="SecD_SecF_C"/>
    <property type="match status" value="1"/>
</dbReference>
<evidence type="ECO:0000256" key="7">
    <source>
        <dbReference type="ARBA" id="ARBA00023010"/>
    </source>
</evidence>
<reference evidence="12 13" key="1">
    <citation type="submission" date="2015-03" db="EMBL/GenBank/DDBJ databases">
        <title>Luteipulveratus halotolerans sp. nov., a novel actinobacterium (Dermacoccaceae) from Sarawak, Malaysia.</title>
        <authorList>
            <person name="Juboi H."/>
            <person name="Basik A."/>
            <person name="Shamsul S.S."/>
            <person name="Arnold P."/>
            <person name="Schmitt E.K."/>
            <person name="Sanglier J.-J."/>
            <person name="Yeo T."/>
        </authorList>
    </citation>
    <scope>NUCLEOTIDE SEQUENCE [LARGE SCALE GENOMIC DNA]</scope>
    <source>
        <strain evidence="12 13">MN07-A0370</strain>
    </source>
</reference>
<dbReference type="STRING" id="571913.VV02_15180"/>
<comment type="function">
    <text evidence="9">Part of the Sec protein translocase complex. Interacts with the SecYEG preprotein conducting channel. SecDF uses the proton motive force (PMF) to complete protein translocation after the ATP-dependent function of SecA.</text>
</comment>
<evidence type="ECO:0000256" key="10">
    <source>
        <dbReference type="SAM" id="MobiDB-lite"/>
    </source>
</evidence>
<accession>A0A0K1JJK0</accession>
<dbReference type="GO" id="GO:0065002">
    <property type="term" value="P:intracellular protein transmembrane transport"/>
    <property type="evidence" value="ECO:0007669"/>
    <property type="project" value="UniProtKB-UniRule"/>
</dbReference>
<feature type="transmembrane region" description="Helical" evidence="9">
    <location>
        <begin position="26"/>
        <end position="44"/>
    </location>
</feature>
<evidence type="ECO:0000259" key="11">
    <source>
        <dbReference type="Pfam" id="PF02355"/>
    </source>
</evidence>
<feature type="transmembrane region" description="Helical" evidence="9">
    <location>
        <begin position="148"/>
        <end position="167"/>
    </location>
</feature>
<comment type="similarity">
    <text evidence="9">Belongs to the SecD/SecF family. SecF subfamily.</text>
</comment>
<keyword evidence="8 9" id="KW-0472">Membrane</keyword>
<dbReference type="InterPro" id="IPR055344">
    <property type="entry name" value="SecD_SecF_C_bact"/>
</dbReference>
<gene>
    <name evidence="9" type="primary">secF</name>
    <name evidence="12" type="ORF">VV02_15180</name>
</gene>
<dbReference type="PATRIC" id="fig|571913.6.peg.3079"/>
<comment type="subunit">
    <text evidence="9">Forms a complex with SecD. Part of the essential Sec protein translocation apparatus which comprises SecA, SecYEG and auxiliary proteins SecDF. Other proteins may also be involved.</text>
</comment>
<keyword evidence="3 9" id="KW-1003">Cell membrane</keyword>
<keyword evidence="7 9" id="KW-0811">Translocation</keyword>
<dbReference type="HAMAP" id="MF_01464_B">
    <property type="entry name" value="SecF_B"/>
    <property type="match status" value="1"/>
</dbReference>
<dbReference type="GO" id="GO:0005886">
    <property type="term" value="C:plasma membrane"/>
    <property type="evidence" value="ECO:0007669"/>
    <property type="project" value="UniProtKB-SubCell"/>
</dbReference>
<keyword evidence="4 9" id="KW-0812">Transmembrane</keyword>
<keyword evidence="13" id="KW-1185">Reference proteome</keyword>
<feature type="domain" description="Protein export membrane protein SecD/SecF C-terminal" evidence="11">
    <location>
        <begin position="120"/>
        <end position="311"/>
    </location>
</feature>
<evidence type="ECO:0000256" key="5">
    <source>
        <dbReference type="ARBA" id="ARBA00022927"/>
    </source>
</evidence>
<feature type="compositionally biased region" description="Polar residues" evidence="10">
    <location>
        <begin position="328"/>
        <end position="342"/>
    </location>
</feature>
<dbReference type="Gene3D" id="1.20.1640.10">
    <property type="entry name" value="Multidrug efflux transporter AcrB transmembrane domain"/>
    <property type="match status" value="1"/>
</dbReference>
<dbReference type="InterPro" id="IPR005665">
    <property type="entry name" value="SecF_bac"/>
</dbReference>
<evidence type="ECO:0000256" key="2">
    <source>
        <dbReference type="ARBA" id="ARBA00022448"/>
    </source>
</evidence>
<comment type="subcellular location">
    <subcellularLocation>
        <location evidence="1 9">Cell membrane</location>
        <topology evidence="1 9">Multi-pass membrane protein</topology>
    </subcellularLocation>
</comment>
<evidence type="ECO:0000313" key="12">
    <source>
        <dbReference type="EMBL" id="AKU16897.1"/>
    </source>
</evidence>
<evidence type="ECO:0000256" key="8">
    <source>
        <dbReference type="ARBA" id="ARBA00023136"/>
    </source>
</evidence>
<dbReference type="OrthoDB" id="9774769at2"/>
<name>A0A0K1JJK0_9MICO</name>